<protein>
    <submittedName>
        <fullName evidence="1">Uncharacterized protein</fullName>
    </submittedName>
</protein>
<accession>A0AAC8ZVU9</accession>
<dbReference type="AlphaFoldDB" id="A0AAC8ZVU9"/>
<organism evidence="1 2">
    <name type="scientific">Azospirillum thiophilum</name>
    <dbReference type="NCBI Taxonomy" id="528244"/>
    <lineage>
        <taxon>Bacteria</taxon>
        <taxon>Pseudomonadati</taxon>
        <taxon>Pseudomonadota</taxon>
        <taxon>Alphaproteobacteria</taxon>
        <taxon>Rhodospirillales</taxon>
        <taxon>Azospirillaceae</taxon>
        <taxon>Azospirillum</taxon>
    </lineage>
</organism>
<dbReference type="KEGG" id="ati:AL072_24240"/>
<gene>
    <name evidence="1" type="ORF">AL072_24240</name>
</gene>
<dbReference type="InterPro" id="IPR023994">
    <property type="entry name" value="NiFe-hyd_HybE"/>
</dbReference>
<dbReference type="Proteomes" id="UP000069935">
    <property type="component" value="Chromosome 4"/>
</dbReference>
<dbReference type="Pfam" id="PF11939">
    <property type="entry name" value="NiFe-hyd_HybE"/>
    <property type="match status" value="1"/>
</dbReference>
<keyword evidence="2" id="KW-1185">Reference proteome</keyword>
<sequence>MAGRGVGRAARRGAAGNPALAVEAVGFHPCGPGRLGCMVTPWFLEAVLLPDDPFLWAEARDGDPLPLELPSGRHRFTAARMGLLGTLAAIPLASDMALFLDAEDARHAARLALDTLSGRPAQAPSGCPVLAGPWP</sequence>
<evidence type="ECO:0000313" key="1">
    <source>
        <dbReference type="EMBL" id="ALG74440.1"/>
    </source>
</evidence>
<reference evidence="1 2" key="2">
    <citation type="journal article" date="2016" name="Genome Announc.">
        <title>Complete Genome Sequence of a Strain of Azospirillum thiophilum Isolated from a Sulfide Spring.</title>
        <authorList>
            <person name="Fomenkov A."/>
            <person name="Vincze T."/>
            <person name="Grabovich M."/>
            <person name="Anton B.P."/>
            <person name="Dubinina G."/>
            <person name="Orlova M."/>
            <person name="Belousova E."/>
            <person name="Roberts R.J."/>
        </authorList>
    </citation>
    <scope>NUCLEOTIDE SEQUENCE [LARGE SCALE GENOMIC DNA]</scope>
    <source>
        <strain evidence="1 2">BV-S</strain>
    </source>
</reference>
<name>A0AAC8ZVU9_9PROT</name>
<proteinExistence type="predicted"/>
<evidence type="ECO:0000313" key="2">
    <source>
        <dbReference type="Proteomes" id="UP000069935"/>
    </source>
</evidence>
<dbReference type="NCBIfam" id="TIGR03993">
    <property type="entry name" value="hydrog_HybE"/>
    <property type="match status" value="1"/>
</dbReference>
<dbReference type="EMBL" id="CP012404">
    <property type="protein sequence ID" value="ALG74440.1"/>
    <property type="molecule type" value="Genomic_DNA"/>
</dbReference>
<dbReference type="Gene3D" id="3.30.1460.40">
    <property type="entry name" value="[NiFe]-hydrogenase assembly chaperone, HybE"/>
    <property type="match status" value="1"/>
</dbReference>
<dbReference type="InterPro" id="IPR038530">
    <property type="entry name" value="NiFe-hyd_HybE_sf"/>
</dbReference>
<reference evidence="2" key="1">
    <citation type="submission" date="2015-08" db="EMBL/GenBank/DDBJ databases">
        <title>Complete Genome Sequence of Azospirillum thiophilum BV-S.</title>
        <authorList>
            <person name="Fomenkov A."/>
            <person name="Vincze T."/>
            <person name="Grabovich M."/>
            <person name="Dubinina G."/>
            <person name="Orlova M."/>
            <person name="Belousova E."/>
            <person name="Roberts R.J."/>
        </authorList>
    </citation>
    <scope>NUCLEOTIDE SEQUENCE [LARGE SCALE GENOMIC DNA]</scope>
    <source>
        <strain evidence="2">BV-S</strain>
    </source>
</reference>